<feature type="transmembrane region" description="Helical" evidence="9">
    <location>
        <begin position="491"/>
        <end position="511"/>
    </location>
</feature>
<feature type="transmembrane region" description="Helical" evidence="9">
    <location>
        <begin position="389"/>
        <end position="411"/>
    </location>
</feature>
<dbReference type="InterPro" id="IPR036259">
    <property type="entry name" value="MFS_trans_sf"/>
</dbReference>
<evidence type="ECO:0000313" key="11">
    <source>
        <dbReference type="EMBL" id="KAK5167443.1"/>
    </source>
</evidence>
<dbReference type="InterPro" id="IPR020846">
    <property type="entry name" value="MFS_dom"/>
</dbReference>
<evidence type="ECO:0000256" key="2">
    <source>
        <dbReference type="ARBA" id="ARBA00010992"/>
    </source>
</evidence>
<comment type="similarity">
    <text evidence="2 7">Belongs to the major facilitator superfamily. Sugar transporter (TC 2.A.1.1) family.</text>
</comment>
<dbReference type="PANTHER" id="PTHR48022:SF78">
    <property type="entry name" value="MONOSACCHARIDE TRANSPORTER, PUTATIVE (AFU_ORTHOLOGUE AFUA_2G02110)-RELATED"/>
    <property type="match status" value="1"/>
</dbReference>
<feature type="domain" description="Major facilitator superfamily (MFS) profile" evidence="10">
    <location>
        <begin position="28"/>
        <end position="515"/>
    </location>
</feature>
<organism evidence="11 12">
    <name type="scientific">Saxophila tyrrhenica</name>
    <dbReference type="NCBI Taxonomy" id="1690608"/>
    <lineage>
        <taxon>Eukaryota</taxon>
        <taxon>Fungi</taxon>
        <taxon>Dikarya</taxon>
        <taxon>Ascomycota</taxon>
        <taxon>Pezizomycotina</taxon>
        <taxon>Dothideomycetes</taxon>
        <taxon>Dothideomycetidae</taxon>
        <taxon>Mycosphaerellales</taxon>
        <taxon>Extremaceae</taxon>
        <taxon>Saxophila</taxon>
    </lineage>
</organism>
<dbReference type="RefSeq" id="XP_064657149.1">
    <property type="nucleotide sequence ID" value="XM_064804379.1"/>
</dbReference>
<dbReference type="EMBL" id="JAVRRT010000011">
    <property type="protein sequence ID" value="KAK5167443.1"/>
    <property type="molecule type" value="Genomic_DNA"/>
</dbReference>
<keyword evidence="3 7" id="KW-0813">Transport</keyword>
<feature type="region of interest" description="Disordered" evidence="8">
    <location>
        <begin position="571"/>
        <end position="590"/>
    </location>
</feature>
<evidence type="ECO:0000256" key="4">
    <source>
        <dbReference type="ARBA" id="ARBA00022692"/>
    </source>
</evidence>
<dbReference type="InterPro" id="IPR050360">
    <property type="entry name" value="MFS_Sugar_Transporters"/>
</dbReference>
<evidence type="ECO:0000256" key="7">
    <source>
        <dbReference type="RuleBase" id="RU003346"/>
    </source>
</evidence>
<feature type="transmembrane region" description="Helical" evidence="9">
    <location>
        <begin position="182"/>
        <end position="201"/>
    </location>
</feature>
<name>A0AAV9P4B3_9PEZI</name>
<proteinExistence type="inferred from homology"/>
<feature type="transmembrane region" description="Helical" evidence="9">
    <location>
        <begin position="423"/>
        <end position="443"/>
    </location>
</feature>
<keyword evidence="4 9" id="KW-0812">Transmembrane</keyword>
<dbReference type="NCBIfam" id="TIGR00879">
    <property type="entry name" value="SP"/>
    <property type="match status" value="1"/>
</dbReference>
<evidence type="ECO:0000256" key="3">
    <source>
        <dbReference type="ARBA" id="ARBA00022448"/>
    </source>
</evidence>
<evidence type="ECO:0000256" key="8">
    <source>
        <dbReference type="SAM" id="MobiDB-lite"/>
    </source>
</evidence>
<feature type="transmembrane region" description="Helical" evidence="9">
    <location>
        <begin position="120"/>
        <end position="139"/>
    </location>
</feature>
<keyword evidence="5 9" id="KW-1133">Transmembrane helix</keyword>
<keyword evidence="6 9" id="KW-0472">Membrane</keyword>
<comment type="subcellular location">
    <subcellularLocation>
        <location evidence="1">Membrane</location>
        <topology evidence="1">Multi-pass membrane protein</topology>
    </subcellularLocation>
</comment>
<accession>A0AAV9P4B3</accession>
<feature type="transmembrane region" description="Helical" evidence="9">
    <location>
        <begin position="151"/>
        <end position="170"/>
    </location>
</feature>
<dbReference type="GeneID" id="89928478"/>
<dbReference type="PROSITE" id="PS50850">
    <property type="entry name" value="MFS"/>
    <property type="match status" value="1"/>
</dbReference>
<dbReference type="PANTHER" id="PTHR48022">
    <property type="entry name" value="PLASTIDIC GLUCOSE TRANSPORTER 4"/>
    <property type="match status" value="1"/>
</dbReference>
<dbReference type="InterPro" id="IPR005828">
    <property type="entry name" value="MFS_sugar_transport-like"/>
</dbReference>
<dbReference type="InterPro" id="IPR003663">
    <property type="entry name" value="Sugar/inositol_transpt"/>
</dbReference>
<feature type="transmembrane region" description="Helical" evidence="9">
    <location>
        <begin position="464"/>
        <end position="485"/>
    </location>
</feature>
<keyword evidence="12" id="KW-1185">Reference proteome</keyword>
<protein>
    <recommendedName>
        <fullName evidence="10">Major facilitator superfamily (MFS) profile domain-containing protein</fullName>
    </recommendedName>
</protein>
<dbReference type="Proteomes" id="UP001337655">
    <property type="component" value="Unassembled WGS sequence"/>
</dbReference>
<sequence>MAIAGPPSFFQQHGVANKLQKRSLLVAVNLVAGLSIFFFGYDQGVMAGVNTTRDYARLMGFGHFDVADQLVKVDKPLLQGGIVSLPKLEYRHIVRLTASRLPCTSTLVGALWGGWLGDRFGRISTIGFGALWAIVGAALQCSAMNAEWMFCARVFNGVGTGILNAITPVWATETASHTSRGAFVSIEFTLNIFGVVVAYWLEYGTSFYGDGTSAFIWRYAPFSDHQRIPLLTDVLQIPDSVPNSLFCVVWFMPESPRWLTKVGREDEARFILGRLRGEDEGLADAEFQDIKNVVKLERENSQRSSYFAMLFGLKQGKLHTARRVQLVVWLQILQEWIGIAGITIYGPEIFTLAGIGSSDRQWVAGLNNITYMFATLLCVFTLDRIGRRWTLYWGAAGQGICCFCAGGLAYATKNATGSYREHVGGAAVFFVYLYTAIFGATWLTVPWLYPAEIFPLEIRAKGNAWGVVGWSIGNGWCVLLLPTIFARLSESTLYIFGGVNVLSIIVVWALYPETNQRTLEEMNLVFAADSIWNWDAEKNYRVLLEENPNLVRAARRGSSVVDPETGLAKIDRHGSVEGDEKSERRSSLVARGEERRASLVAGEKKV</sequence>
<reference evidence="11 12" key="1">
    <citation type="submission" date="2023-08" db="EMBL/GenBank/DDBJ databases">
        <title>Black Yeasts Isolated from many extreme environments.</title>
        <authorList>
            <person name="Coleine C."/>
            <person name="Stajich J.E."/>
            <person name="Selbmann L."/>
        </authorList>
    </citation>
    <scope>NUCLEOTIDE SEQUENCE [LARGE SCALE GENOMIC DNA]</scope>
    <source>
        <strain evidence="11 12">CCFEE 5935</strain>
    </source>
</reference>
<dbReference type="SUPFAM" id="SSF103473">
    <property type="entry name" value="MFS general substrate transporter"/>
    <property type="match status" value="1"/>
</dbReference>
<feature type="transmembrane region" description="Helical" evidence="9">
    <location>
        <begin position="326"/>
        <end position="345"/>
    </location>
</feature>
<evidence type="ECO:0000256" key="6">
    <source>
        <dbReference type="ARBA" id="ARBA00023136"/>
    </source>
</evidence>
<evidence type="ECO:0000256" key="5">
    <source>
        <dbReference type="ARBA" id="ARBA00022989"/>
    </source>
</evidence>
<gene>
    <name evidence="11" type="ORF">LTR77_007142</name>
</gene>
<evidence type="ECO:0000256" key="1">
    <source>
        <dbReference type="ARBA" id="ARBA00004141"/>
    </source>
</evidence>
<dbReference type="GO" id="GO:0016020">
    <property type="term" value="C:membrane"/>
    <property type="evidence" value="ECO:0007669"/>
    <property type="project" value="UniProtKB-SubCell"/>
</dbReference>
<feature type="transmembrane region" description="Helical" evidence="9">
    <location>
        <begin position="24"/>
        <end position="41"/>
    </location>
</feature>
<dbReference type="PRINTS" id="PR00171">
    <property type="entry name" value="SUGRTRNSPORT"/>
</dbReference>
<evidence type="ECO:0000256" key="9">
    <source>
        <dbReference type="SAM" id="Phobius"/>
    </source>
</evidence>
<evidence type="ECO:0000259" key="10">
    <source>
        <dbReference type="PROSITE" id="PS50850"/>
    </source>
</evidence>
<dbReference type="AlphaFoldDB" id="A0AAV9P4B3"/>
<comment type="caution">
    <text evidence="11">The sequence shown here is derived from an EMBL/GenBank/DDBJ whole genome shotgun (WGS) entry which is preliminary data.</text>
</comment>
<feature type="transmembrane region" description="Helical" evidence="9">
    <location>
        <begin position="365"/>
        <end position="382"/>
    </location>
</feature>
<dbReference type="Gene3D" id="1.20.1250.20">
    <property type="entry name" value="MFS general substrate transporter like domains"/>
    <property type="match status" value="1"/>
</dbReference>
<dbReference type="GO" id="GO:0005351">
    <property type="term" value="F:carbohydrate:proton symporter activity"/>
    <property type="evidence" value="ECO:0007669"/>
    <property type="project" value="TreeGrafter"/>
</dbReference>
<evidence type="ECO:0000313" key="12">
    <source>
        <dbReference type="Proteomes" id="UP001337655"/>
    </source>
</evidence>
<dbReference type="Pfam" id="PF00083">
    <property type="entry name" value="Sugar_tr"/>
    <property type="match status" value="1"/>
</dbReference>